<evidence type="ECO:0000256" key="3">
    <source>
        <dbReference type="RuleBase" id="RU362026"/>
    </source>
</evidence>
<sequence>MADLTFADPPFNLSKKYRSYDDQRSSDEYLDWCRRWLQELLRITKPTGSIVVHNIPRWLTHYAAFLNERADFRHWIAWEALGMPLGKTLMPRHYGILFYARDKRQQKFYEIRHPHRRCRKCGVLHRDYGGKKHGLHPFGPLVSDVWSDLHRVKHASRRDSHPCQLPETLLERLLLMTTDAGDVVVDPFAGTGTTLVAAKKLGRRYLGIEIDAGYVAVARERLSQTQATSRIGEVWVSQVRGALVTIRDCDWPYLQAYYAIPASAAAIEAAPIAFDQRLAPMIARSGPTLTETSATPAMRRRKTA</sequence>
<feature type="domain" description="DNA methylase N-4/N-6" evidence="5">
    <location>
        <begin position="3"/>
        <end position="219"/>
    </location>
</feature>
<dbReference type="InterPro" id="IPR002941">
    <property type="entry name" value="DNA_methylase_N4/N6"/>
</dbReference>
<name>A0ABX8B1R9_9BACT</name>
<keyword evidence="7" id="KW-1185">Reference proteome</keyword>
<comment type="similarity">
    <text evidence="3">Belongs to the N(4)/N(6)-methyltransferase family.</text>
</comment>
<proteinExistence type="inferred from homology"/>
<protein>
    <recommendedName>
        <fullName evidence="3">Methyltransferase</fullName>
        <ecNumber evidence="3">2.1.1.-</ecNumber>
    </recommendedName>
</protein>
<dbReference type="InterPro" id="IPR001091">
    <property type="entry name" value="RM_Methyltransferase"/>
</dbReference>
<keyword evidence="2" id="KW-0808">Transferase</keyword>
<feature type="region of interest" description="Disordered" evidence="4">
    <location>
        <begin position="285"/>
        <end position="304"/>
    </location>
</feature>
<dbReference type="PANTHER" id="PTHR13370:SF3">
    <property type="entry name" value="TRNA (GUANINE(10)-N2)-METHYLTRANSFERASE HOMOLOG"/>
    <property type="match status" value="1"/>
</dbReference>
<dbReference type="Pfam" id="PF01555">
    <property type="entry name" value="N6_N4_Mtase"/>
    <property type="match status" value="1"/>
</dbReference>
<evidence type="ECO:0000313" key="7">
    <source>
        <dbReference type="Proteomes" id="UP000677668"/>
    </source>
</evidence>
<dbReference type="EMBL" id="CP072642">
    <property type="protein sequence ID" value="QUV94944.1"/>
    <property type="molecule type" value="Genomic_DNA"/>
</dbReference>
<dbReference type="CDD" id="cd02440">
    <property type="entry name" value="AdoMet_MTases"/>
    <property type="match status" value="1"/>
</dbReference>
<accession>A0ABX8B1R9</accession>
<dbReference type="EC" id="2.1.1.-" evidence="3"/>
<dbReference type="PRINTS" id="PR00508">
    <property type="entry name" value="S21N4MTFRASE"/>
</dbReference>
<keyword evidence="1" id="KW-0489">Methyltransferase</keyword>
<dbReference type="Gene3D" id="3.40.50.150">
    <property type="entry name" value="Vaccinia Virus protein VP39"/>
    <property type="match status" value="1"/>
</dbReference>
<gene>
    <name evidence="6" type="ORF">J8C05_04660</name>
</gene>
<dbReference type="PANTHER" id="PTHR13370">
    <property type="entry name" value="RNA METHYLASE-RELATED"/>
    <property type="match status" value="1"/>
</dbReference>
<reference evidence="6 7" key="1">
    <citation type="submission" date="2021-03" db="EMBL/GenBank/DDBJ databases">
        <title>Genomic and phenotypic characterization of Chloracidobacterium isolates provides evidence for multiple species.</title>
        <authorList>
            <person name="Saini M.K."/>
            <person name="Costas A.M.G."/>
            <person name="Tank M."/>
            <person name="Bryant D.A."/>
        </authorList>
    </citation>
    <scope>NUCLEOTIDE SEQUENCE [LARGE SCALE GENOMIC DNA]</scope>
    <source>
        <strain evidence="6 7">N</strain>
    </source>
</reference>
<dbReference type="SUPFAM" id="SSF53335">
    <property type="entry name" value="S-adenosyl-L-methionine-dependent methyltransferases"/>
    <property type="match status" value="1"/>
</dbReference>
<evidence type="ECO:0000259" key="5">
    <source>
        <dbReference type="Pfam" id="PF01555"/>
    </source>
</evidence>
<evidence type="ECO:0000256" key="2">
    <source>
        <dbReference type="ARBA" id="ARBA00022679"/>
    </source>
</evidence>
<evidence type="ECO:0000256" key="4">
    <source>
        <dbReference type="SAM" id="MobiDB-lite"/>
    </source>
</evidence>
<evidence type="ECO:0000256" key="1">
    <source>
        <dbReference type="ARBA" id="ARBA00022603"/>
    </source>
</evidence>
<evidence type="ECO:0000313" key="6">
    <source>
        <dbReference type="EMBL" id="QUV94944.1"/>
    </source>
</evidence>
<organism evidence="6 7">
    <name type="scientific">Chloracidobacterium sp. N</name>
    <dbReference type="NCBI Taxonomy" id="2821540"/>
    <lineage>
        <taxon>Bacteria</taxon>
        <taxon>Pseudomonadati</taxon>
        <taxon>Acidobacteriota</taxon>
        <taxon>Terriglobia</taxon>
        <taxon>Terriglobales</taxon>
        <taxon>Acidobacteriaceae</taxon>
        <taxon>Chloracidobacterium</taxon>
        <taxon>Chloracidobacterium aggregatum</taxon>
    </lineage>
</organism>
<dbReference type="InterPro" id="IPR029063">
    <property type="entry name" value="SAM-dependent_MTases_sf"/>
</dbReference>
<dbReference type="Proteomes" id="UP000677668">
    <property type="component" value="Chromosome 1"/>
</dbReference>